<dbReference type="PRINTS" id="PR00032">
    <property type="entry name" value="HTHARAC"/>
</dbReference>
<dbReference type="AlphaFoldDB" id="E0XVZ1"/>
<feature type="transmembrane region" description="Helical" evidence="4">
    <location>
        <begin position="167"/>
        <end position="192"/>
    </location>
</feature>
<dbReference type="SUPFAM" id="SSF46689">
    <property type="entry name" value="Homeodomain-like"/>
    <property type="match status" value="1"/>
</dbReference>
<accession>E0XVZ1</accession>
<evidence type="ECO:0000256" key="4">
    <source>
        <dbReference type="SAM" id="Phobius"/>
    </source>
</evidence>
<dbReference type="InterPro" id="IPR018060">
    <property type="entry name" value="HTH_AraC"/>
</dbReference>
<keyword evidence="1" id="KW-0805">Transcription regulation</keyword>
<feature type="transmembrane region" description="Helical" evidence="4">
    <location>
        <begin position="35"/>
        <end position="51"/>
    </location>
</feature>
<proteinExistence type="predicted"/>
<dbReference type="GO" id="GO:0043565">
    <property type="term" value="F:sequence-specific DNA binding"/>
    <property type="evidence" value="ECO:0007669"/>
    <property type="project" value="InterPro"/>
</dbReference>
<feature type="transmembrane region" description="Helical" evidence="4">
    <location>
        <begin position="204"/>
        <end position="224"/>
    </location>
</feature>
<evidence type="ECO:0000256" key="2">
    <source>
        <dbReference type="ARBA" id="ARBA00023125"/>
    </source>
</evidence>
<dbReference type="InterPro" id="IPR009057">
    <property type="entry name" value="Homeodomain-like_sf"/>
</dbReference>
<dbReference type="InterPro" id="IPR020449">
    <property type="entry name" value="Tscrpt_reg_AraC-type_HTH"/>
</dbReference>
<evidence type="ECO:0000313" key="6">
    <source>
        <dbReference type="EMBL" id="ADI18582.1"/>
    </source>
</evidence>
<feature type="transmembrane region" description="Helical" evidence="4">
    <location>
        <begin position="134"/>
        <end position="155"/>
    </location>
</feature>
<feature type="transmembrane region" description="Helical" evidence="4">
    <location>
        <begin position="71"/>
        <end position="92"/>
    </location>
</feature>
<dbReference type="Gene3D" id="1.10.10.60">
    <property type="entry name" value="Homeodomain-like"/>
    <property type="match status" value="1"/>
</dbReference>
<sequence>MPNPLLLFSAQVVAILSVLLLAVGFLKTEPKAKSARVFAVLAIFIVFYLLNGMAGDQIDPQFRLDLSRWELMIQIGMSAISGLFMIYCFLIFQEQQKFPITLAAAFAFQVLLDLVLITLNLAEGAAAGSPTFELLGTSMDILMLIFVGFAIYWTLKGWRADLVEDRRVFRWFIITVQGALIFAVVFVENFLLDVGSTAYPLEQAIIIYAIAALALGMVLVAMRFDYVSLGSVIRKVAELREEPAPENAKAFDIDSFDLAFREGQLYREAGLTISMLAKKLKLPEYRLRTFIHKQLGYRNFNAMLHQYRIEDAGAVLSAKESQNLPVLTIALSVGYQSITPFNNAFRELKGVTPSEFRKRWAQPQD</sequence>
<feature type="transmembrane region" description="Helical" evidence="4">
    <location>
        <begin position="6"/>
        <end position="26"/>
    </location>
</feature>
<keyword evidence="4" id="KW-0812">Transmembrane</keyword>
<feature type="transmembrane region" description="Helical" evidence="4">
    <location>
        <begin position="99"/>
        <end position="122"/>
    </location>
</feature>
<keyword evidence="3" id="KW-0804">Transcription</keyword>
<keyword evidence="2 6" id="KW-0238">DNA-binding</keyword>
<keyword evidence="4" id="KW-0472">Membrane</keyword>
<dbReference type="EMBL" id="GU474894">
    <property type="protein sequence ID" value="ADI18582.1"/>
    <property type="molecule type" value="Genomic_DNA"/>
</dbReference>
<evidence type="ECO:0000256" key="1">
    <source>
        <dbReference type="ARBA" id="ARBA00023015"/>
    </source>
</evidence>
<dbReference type="Pfam" id="PF12833">
    <property type="entry name" value="HTH_18"/>
    <property type="match status" value="1"/>
</dbReference>
<reference evidence="6" key="1">
    <citation type="journal article" date="2011" name="Environ. Microbiol.">
        <title>Time-series analyses of Monterey Bay coastal microbial picoplankton using a 'genome proxy' microarray.</title>
        <authorList>
            <person name="Rich V.I."/>
            <person name="Pham V.D."/>
            <person name="Eppley J."/>
            <person name="Shi Y."/>
            <person name="DeLong E.F."/>
        </authorList>
    </citation>
    <scope>NUCLEOTIDE SEQUENCE</scope>
</reference>
<dbReference type="SMART" id="SM00342">
    <property type="entry name" value="HTH_ARAC"/>
    <property type="match status" value="1"/>
</dbReference>
<organism evidence="6">
    <name type="scientific">uncultured Oceanospirillales bacterium HF4000_23O15</name>
    <dbReference type="NCBI Taxonomy" id="710746"/>
    <lineage>
        <taxon>Bacteria</taxon>
        <taxon>Pseudomonadati</taxon>
        <taxon>Pseudomonadota</taxon>
        <taxon>Gammaproteobacteria</taxon>
        <taxon>Oceanospirillales</taxon>
        <taxon>environmental samples</taxon>
    </lineage>
</organism>
<dbReference type="PROSITE" id="PS01124">
    <property type="entry name" value="HTH_ARAC_FAMILY_2"/>
    <property type="match status" value="1"/>
</dbReference>
<name>E0XVZ1_9GAMM</name>
<feature type="domain" description="HTH araC/xylS-type" evidence="5">
    <location>
        <begin position="255"/>
        <end position="359"/>
    </location>
</feature>
<keyword evidence="4" id="KW-1133">Transmembrane helix</keyword>
<protein>
    <submittedName>
        <fullName evidence="6">AraC-type DNA-binding domain-containing proteins</fullName>
    </submittedName>
</protein>
<evidence type="ECO:0000256" key="3">
    <source>
        <dbReference type="ARBA" id="ARBA00023163"/>
    </source>
</evidence>
<dbReference type="PANTHER" id="PTHR43280">
    <property type="entry name" value="ARAC-FAMILY TRANSCRIPTIONAL REGULATOR"/>
    <property type="match status" value="1"/>
</dbReference>
<dbReference type="GO" id="GO:0003700">
    <property type="term" value="F:DNA-binding transcription factor activity"/>
    <property type="evidence" value="ECO:0007669"/>
    <property type="project" value="InterPro"/>
</dbReference>
<dbReference type="PANTHER" id="PTHR43280:SF29">
    <property type="entry name" value="ARAC-FAMILY TRANSCRIPTIONAL REGULATOR"/>
    <property type="match status" value="1"/>
</dbReference>
<evidence type="ECO:0000259" key="5">
    <source>
        <dbReference type="PROSITE" id="PS01124"/>
    </source>
</evidence>